<dbReference type="PROSITE" id="PS00356">
    <property type="entry name" value="HTH_LACI_1"/>
    <property type="match status" value="1"/>
</dbReference>
<comment type="caution">
    <text evidence="5">The sequence shown here is derived from an EMBL/GenBank/DDBJ whole genome shotgun (WGS) entry which is preliminary data.</text>
</comment>
<dbReference type="Proteomes" id="UP000239415">
    <property type="component" value="Unassembled WGS sequence"/>
</dbReference>
<gene>
    <name evidence="5" type="ORF">CLV67_112140</name>
</gene>
<dbReference type="PANTHER" id="PTHR30146:SF109">
    <property type="entry name" value="HTH-TYPE TRANSCRIPTIONAL REGULATOR GALS"/>
    <property type="match status" value="1"/>
</dbReference>
<organism evidence="5 6">
    <name type="scientific">Actinoplanes italicus</name>
    <dbReference type="NCBI Taxonomy" id="113567"/>
    <lineage>
        <taxon>Bacteria</taxon>
        <taxon>Bacillati</taxon>
        <taxon>Actinomycetota</taxon>
        <taxon>Actinomycetes</taxon>
        <taxon>Micromonosporales</taxon>
        <taxon>Micromonosporaceae</taxon>
        <taxon>Actinoplanes</taxon>
    </lineage>
</organism>
<evidence type="ECO:0000256" key="3">
    <source>
        <dbReference type="ARBA" id="ARBA00023163"/>
    </source>
</evidence>
<evidence type="ECO:0000256" key="1">
    <source>
        <dbReference type="ARBA" id="ARBA00023015"/>
    </source>
</evidence>
<dbReference type="GO" id="GO:0003700">
    <property type="term" value="F:DNA-binding transcription factor activity"/>
    <property type="evidence" value="ECO:0007669"/>
    <property type="project" value="TreeGrafter"/>
</dbReference>
<protein>
    <submittedName>
        <fullName evidence="5">LacI family transcriptional regulator</fullName>
    </submittedName>
</protein>
<reference evidence="5 6" key="1">
    <citation type="submission" date="2018-03" db="EMBL/GenBank/DDBJ databases">
        <title>Genomic Encyclopedia of Archaeal and Bacterial Type Strains, Phase II (KMG-II): from individual species to whole genera.</title>
        <authorList>
            <person name="Goeker M."/>
        </authorList>
    </citation>
    <scope>NUCLEOTIDE SEQUENCE [LARGE SCALE GENOMIC DNA]</scope>
    <source>
        <strain evidence="5 6">DSM 43146</strain>
    </source>
</reference>
<dbReference type="AlphaFoldDB" id="A0A2T0K6P9"/>
<keyword evidence="2" id="KW-0238">DNA-binding</keyword>
<sequence>MSLNGGYGCVNVHTVGLACEEVKSPAVTVERMSRPQPQKRATVHDIAAAAGVSRGTVSRVLNGGYVSAEARAAIEAAMSDLGYVPNNAARALKMRRSQAVAFVALEPHSLFLDDPNIGSIMLGANAALSLADHQMVSLVVESARDTERVSRYLSGGFVDGAIVVSARAHDPIIKVIRDLALPAAFVGHPPDLDQHIPFVGIDNVGSARAITEHLVTSGRRRIGMIAAALDRDSGIDRLAGFRAALGPLFDSDLVADVPHYDYGSGVKGMRDLLERDPSIDGVFAASDAIAAGALEALREAGRSVPGNVGVVGFDDSTWAVRCQPQLTTVHQPAKEIGSCAAQLVLRQLRGEHPDAGGQLLPTPLILRDSA</sequence>
<dbReference type="CDD" id="cd06267">
    <property type="entry name" value="PBP1_LacI_sugar_binding-like"/>
    <property type="match status" value="1"/>
</dbReference>
<evidence type="ECO:0000313" key="6">
    <source>
        <dbReference type="Proteomes" id="UP000239415"/>
    </source>
</evidence>
<dbReference type="GO" id="GO:0000976">
    <property type="term" value="F:transcription cis-regulatory region binding"/>
    <property type="evidence" value="ECO:0007669"/>
    <property type="project" value="TreeGrafter"/>
</dbReference>
<dbReference type="PRINTS" id="PR00036">
    <property type="entry name" value="HTHLACI"/>
</dbReference>
<keyword evidence="6" id="KW-1185">Reference proteome</keyword>
<evidence type="ECO:0000313" key="5">
    <source>
        <dbReference type="EMBL" id="PRX18665.1"/>
    </source>
</evidence>
<dbReference type="InterPro" id="IPR046335">
    <property type="entry name" value="LacI/GalR-like_sensor"/>
</dbReference>
<feature type="domain" description="HTH lacI-type" evidence="4">
    <location>
        <begin position="41"/>
        <end position="94"/>
    </location>
</feature>
<evidence type="ECO:0000259" key="4">
    <source>
        <dbReference type="PROSITE" id="PS50932"/>
    </source>
</evidence>
<dbReference type="InterPro" id="IPR000843">
    <property type="entry name" value="HTH_LacI"/>
</dbReference>
<keyword evidence="1" id="KW-0805">Transcription regulation</keyword>
<name>A0A2T0K6P9_9ACTN</name>
<proteinExistence type="predicted"/>
<dbReference type="SUPFAM" id="SSF53822">
    <property type="entry name" value="Periplasmic binding protein-like I"/>
    <property type="match status" value="1"/>
</dbReference>
<dbReference type="InterPro" id="IPR010982">
    <property type="entry name" value="Lambda_DNA-bd_dom_sf"/>
</dbReference>
<dbReference type="Pfam" id="PF00356">
    <property type="entry name" value="LacI"/>
    <property type="match status" value="1"/>
</dbReference>
<dbReference type="SUPFAM" id="SSF47413">
    <property type="entry name" value="lambda repressor-like DNA-binding domains"/>
    <property type="match status" value="1"/>
</dbReference>
<keyword evidence="3" id="KW-0804">Transcription</keyword>
<dbReference type="Pfam" id="PF13377">
    <property type="entry name" value="Peripla_BP_3"/>
    <property type="match status" value="1"/>
</dbReference>
<accession>A0A2T0K6P9</accession>
<dbReference type="PANTHER" id="PTHR30146">
    <property type="entry name" value="LACI-RELATED TRANSCRIPTIONAL REPRESSOR"/>
    <property type="match status" value="1"/>
</dbReference>
<dbReference type="SMART" id="SM00354">
    <property type="entry name" value="HTH_LACI"/>
    <property type="match status" value="1"/>
</dbReference>
<dbReference type="CDD" id="cd01392">
    <property type="entry name" value="HTH_LacI"/>
    <property type="match status" value="1"/>
</dbReference>
<dbReference type="Gene3D" id="1.10.260.40">
    <property type="entry name" value="lambda repressor-like DNA-binding domains"/>
    <property type="match status" value="1"/>
</dbReference>
<dbReference type="EMBL" id="PVMZ01000012">
    <property type="protein sequence ID" value="PRX18665.1"/>
    <property type="molecule type" value="Genomic_DNA"/>
</dbReference>
<evidence type="ECO:0000256" key="2">
    <source>
        <dbReference type="ARBA" id="ARBA00023125"/>
    </source>
</evidence>
<dbReference type="Gene3D" id="3.40.50.2300">
    <property type="match status" value="2"/>
</dbReference>
<dbReference type="InterPro" id="IPR028082">
    <property type="entry name" value="Peripla_BP_I"/>
</dbReference>
<dbReference type="PROSITE" id="PS50932">
    <property type="entry name" value="HTH_LACI_2"/>
    <property type="match status" value="1"/>
</dbReference>